<sequence length="194" mass="22037">MQFVPIKDAPGYLVNETGDVLSTFTNKILSRYIVDGYPAVKLQINGKQTSVLIHRIISHVFGDLYNLFDPELEVDHKDRDRLNLSKDNLQVLSKIEHQKKTNKDNGWSDSRVPCPLCGNLMLQRSVTCTSCKPKPTGRLIKPELSLEDITEKVLLMGWVKAAKDLEVSESTLRRRYTKLTGLSPKVLTEQRKSK</sequence>
<evidence type="ECO:0000259" key="1">
    <source>
        <dbReference type="Pfam" id="PF13392"/>
    </source>
</evidence>
<protein>
    <submittedName>
        <fullName evidence="2">HNH endonuclease</fullName>
    </submittedName>
</protein>
<dbReference type="GO" id="GO:0004519">
    <property type="term" value="F:endonuclease activity"/>
    <property type="evidence" value="ECO:0007669"/>
    <property type="project" value="UniProtKB-KW"/>
</dbReference>
<evidence type="ECO:0000313" key="3">
    <source>
        <dbReference type="Proteomes" id="UP000323810"/>
    </source>
</evidence>
<dbReference type="SUPFAM" id="SSF54060">
    <property type="entry name" value="His-Me finger endonucleases"/>
    <property type="match status" value="1"/>
</dbReference>
<name>A0A5C0CEZ0_9CAUD</name>
<dbReference type="Proteomes" id="UP000323810">
    <property type="component" value="Segment"/>
</dbReference>
<dbReference type="EMBL" id="MK972704">
    <property type="protein sequence ID" value="QEI24710.1"/>
    <property type="molecule type" value="Genomic_DNA"/>
</dbReference>
<dbReference type="InterPro" id="IPR044925">
    <property type="entry name" value="His-Me_finger_sf"/>
</dbReference>
<evidence type="ECO:0000313" key="2">
    <source>
        <dbReference type="EMBL" id="QEI24710.1"/>
    </source>
</evidence>
<dbReference type="InterPro" id="IPR003615">
    <property type="entry name" value="HNH_nuc"/>
</dbReference>
<reference evidence="2 3" key="1">
    <citation type="submission" date="2019-05" db="EMBL/GenBank/DDBJ databases">
        <title>Salmonella bacteriophage diversity and host specificity revealed by physiological characterization and whole genome sequencing.</title>
        <authorList>
            <person name="Fong K."/>
            <person name="Tremblay D."/>
            <person name="Delaquis P."/>
            <person name="Moineau S."/>
            <person name="Goodridge L."/>
            <person name="Levesque R."/>
            <person name="Wang S."/>
        </authorList>
    </citation>
    <scope>NUCLEOTIDE SEQUENCE [LARGE SCALE GENOMIC DNA]</scope>
</reference>
<keyword evidence="2" id="KW-0378">Hydrolase</keyword>
<feature type="domain" description="HNH nuclease" evidence="1">
    <location>
        <begin position="71"/>
        <end position="98"/>
    </location>
</feature>
<dbReference type="Pfam" id="PF13392">
    <property type="entry name" value="HNH_3"/>
    <property type="match status" value="1"/>
</dbReference>
<dbReference type="Gene3D" id="3.90.75.20">
    <property type="match status" value="1"/>
</dbReference>
<keyword evidence="2" id="KW-0255">Endonuclease</keyword>
<accession>A0A5C0CEZ0</accession>
<keyword evidence="2" id="KW-0540">Nuclease</keyword>
<proteinExistence type="predicted"/>
<organism evidence="2 3">
    <name type="scientific">Salmonella phage SE19</name>
    <dbReference type="NCBI Taxonomy" id="2592198"/>
    <lineage>
        <taxon>Viruses</taxon>
        <taxon>Duplodnaviria</taxon>
        <taxon>Heunggongvirae</taxon>
        <taxon>Uroviricota</taxon>
        <taxon>Caudoviricetes</taxon>
        <taxon>Demerecviridae</taxon>
        <taxon>Markadamsvirinae</taxon>
        <taxon>Epseptimavirus</taxon>
        <taxon>Epseptimavirus SE24</taxon>
    </lineage>
</organism>